<organism evidence="4 5">
    <name type="scientific">Limosilactobacillus caviae</name>
    <dbReference type="NCBI Taxonomy" id="1769424"/>
    <lineage>
        <taxon>Bacteria</taxon>
        <taxon>Bacillati</taxon>
        <taxon>Bacillota</taxon>
        <taxon>Bacilli</taxon>
        <taxon>Lactobacillales</taxon>
        <taxon>Lactobacillaceae</taxon>
        <taxon>Limosilactobacillus</taxon>
    </lineage>
</organism>
<dbReference type="Pfam" id="PF13673">
    <property type="entry name" value="Acetyltransf_10"/>
    <property type="match status" value="1"/>
</dbReference>
<evidence type="ECO:0000313" key="4">
    <source>
        <dbReference type="EMBL" id="GGI62334.1"/>
    </source>
</evidence>
<accession>A0ABQ2C6F3</accession>
<protein>
    <submittedName>
        <fullName evidence="4">Acetyltransferase</fullName>
    </submittedName>
</protein>
<dbReference type="Gene3D" id="3.40.630.30">
    <property type="match status" value="1"/>
</dbReference>
<dbReference type="PROSITE" id="PS51186">
    <property type="entry name" value="GNAT"/>
    <property type="match status" value="1"/>
</dbReference>
<dbReference type="CDD" id="cd04301">
    <property type="entry name" value="NAT_SF"/>
    <property type="match status" value="1"/>
</dbReference>
<gene>
    <name evidence="4" type="ORF">GCM10011459_01680</name>
</gene>
<dbReference type="RefSeq" id="WP_229723513.1">
    <property type="nucleotide sequence ID" value="NZ_BMDS01000001.1"/>
</dbReference>
<dbReference type="InterPro" id="IPR000182">
    <property type="entry name" value="GNAT_dom"/>
</dbReference>
<keyword evidence="1" id="KW-0808">Transferase</keyword>
<feature type="domain" description="N-acetyltransferase" evidence="3">
    <location>
        <begin position="1"/>
        <end position="145"/>
    </location>
</feature>
<evidence type="ECO:0000313" key="5">
    <source>
        <dbReference type="Proteomes" id="UP000603295"/>
    </source>
</evidence>
<dbReference type="PANTHER" id="PTHR43800:SF1">
    <property type="entry name" value="PEPTIDYL-LYSINE N-ACETYLTRANSFERASE YJAB"/>
    <property type="match status" value="1"/>
</dbReference>
<evidence type="ECO:0000259" key="3">
    <source>
        <dbReference type="PROSITE" id="PS51186"/>
    </source>
</evidence>
<dbReference type="EMBL" id="BMDS01000001">
    <property type="protein sequence ID" value="GGI62334.1"/>
    <property type="molecule type" value="Genomic_DNA"/>
</dbReference>
<proteinExistence type="predicted"/>
<dbReference type="Proteomes" id="UP000603295">
    <property type="component" value="Unassembled WGS sequence"/>
</dbReference>
<keyword evidence="2" id="KW-0012">Acyltransferase</keyword>
<comment type="caution">
    <text evidence="4">The sequence shown here is derived from an EMBL/GenBank/DDBJ whole genome shotgun (WGS) entry which is preliminary data.</text>
</comment>
<evidence type="ECO:0000256" key="2">
    <source>
        <dbReference type="ARBA" id="ARBA00023315"/>
    </source>
</evidence>
<dbReference type="PANTHER" id="PTHR43800">
    <property type="entry name" value="PEPTIDYL-LYSINE N-ACETYLTRANSFERASE YJAB"/>
    <property type="match status" value="1"/>
</dbReference>
<dbReference type="InterPro" id="IPR016181">
    <property type="entry name" value="Acyl_CoA_acyltransferase"/>
</dbReference>
<sequence>MKIKELTTISDNEMRQLIATWESSVTATHQFLSPKEIADIKQYVSQAFRGVQHLIVALENDRIKALMGINDTKLEMLFVAASERGKGIGSQLLQYGMTQYHIDELAVNEQNPNARGFYEHMGFKVVSRSPLDDQGNPYPILKMKRG</sequence>
<evidence type="ECO:0000256" key="1">
    <source>
        <dbReference type="ARBA" id="ARBA00022679"/>
    </source>
</evidence>
<reference evidence="5" key="1">
    <citation type="journal article" date="2019" name="Int. J. Syst. Evol. Microbiol.">
        <title>The Global Catalogue of Microorganisms (GCM) 10K type strain sequencing project: providing services to taxonomists for standard genome sequencing and annotation.</title>
        <authorList>
            <consortium name="The Broad Institute Genomics Platform"/>
            <consortium name="The Broad Institute Genome Sequencing Center for Infectious Disease"/>
            <person name="Wu L."/>
            <person name="Ma J."/>
        </authorList>
    </citation>
    <scope>NUCLEOTIDE SEQUENCE [LARGE SCALE GENOMIC DNA]</scope>
    <source>
        <strain evidence="5">CCM 8609</strain>
    </source>
</reference>
<keyword evidence="5" id="KW-1185">Reference proteome</keyword>
<name>A0ABQ2C6F3_9LACO</name>
<dbReference type="SUPFAM" id="SSF55729">
    <property type="entry name" value="Acyl-CoA N-acyltransferases (Nat)"/>
    <property type="match status" value="1"/>
</dbReference>